<dbReference type="GO" id="GO:0000981">
    <property type="term" value="F:DNA-binding transcription factor activity, RNA polymerase II-specific"/>
    <property type="evidence" value="ECO:0007669"/>
    <property type="project" value="InterPro"/>
</dbReference>
<dbReference type="SUPFAM" id="SSF46689">
    <property type="entry name" value="Homeodomain-like"/>
    <property type="match status" value="1"/>
</dbReference>
<dbReference type="AlphaFoldDB" id="A0A367JCP9"/>
<comment type="caution">
    <text evidence="9">The sequence shown here is derived from an EMBL/GenBank/DDBJ whole genome shotgun (WGS) entry which is preliminary data.</text>
</comment>
<dbReference type="Pfam" id="PF24818">
    <property type="entry name" value="PH_TRF2_HOY1"/>
    <property type="match status" value="1"/>
</dbReference>
<feature type="DNA-binding region" description="Homeobox" evidence="5">
    <location>
        <begin position="16"/>
        <end position="75"/>
    </location>
</feature>
<dbReference type="PROSITE" id="PS00027">
    <property type="entry name" value="HOMEOBOX_1"/>
    <property type="match status" value="1"/>
</dbReference>
<dbReference type="InterPro" id="IPR057939">
    <property type="entry name" value="TRF2_HOY1_PH"/>
</dbReference>
<protein>
    <recommendedName>
        <fullName evidence="8">Homeobox domain-containing protein</fullName>
    </recommendedName>
</protein>
<dbReference type="Proteomes" id="UP000253551">
    <property type="component" value="Unassembled WGS sequence"/>
</dbReference>
<evidence type="ECO:0000313" key="9">
    <source>
        <dbReference type="EMBL" id="RCH87713.1"/>
    </source>
</evidence>
<accession>A0A367JCP9</accession>
<dbReference type="PANTHER" id="PTHR24324:SF5">
    <property type="entry name" value="HEMATOPOIETICALLY-EXPRESSED HOMEOBOX PROTEIN HHEX"/>
    <property type="match status" value="1"/>
</dbReference>
<feature type="region of interest" description="Disordered" evidence="7">
    <location>
        <begin position="1"/>
        <end position="20"/>
    </location>
</feature>
<sequence length="415" mass="47846">MNKIHSEQQSTSDNMVRKKRARATAEQLSVLEGVFAMNISPNGKVRKQLSQQLNMTERSVQIWFQNKRAKIKNLQKKAHTQGFYGSPYENRPFYSLHMPPNQFHRYHQENFTNRFPPNMLQRPLLSNNFLNDPQCNRTIPGKHINHLPSSLSPPPDESLRHNFSTQYLPHKQRSSSILETKHSHELDIPSLKNDMLSEYNNHSFKKNINLNNPSLLQNTAPRPSHPTAVNASGPSGIAHYLPTTSITIGGWYRFKLHASDLLSVYEPEPKKFVWYVIESNVHFKIEIPLSSVSEIKVFEDLPPVRHANQTVLYEKQSDVRFHLCQIPLFYMRSTETSRDPWVQCTDFTENKQALKHFQHTLKGESESIKHCLVQLAQTRDLGKLISFHPSPAYPSPNSKYSTSLSPALKTLPDFF</sequence>
<feature type="domain" description="Homeobox" evidence="8">
    <location>
        <begin position="14"/>
        <end position="74"/>
    </location>
</feature>
<evidence type="ECO:0000256" key="1">
    <source>
        <dbReference type="ARBA" id="ARBA00004123"/>
    </source>
</evidence>
<dbReference type="GO" id="GO:0005634">
    <property type="term" value="C:nucleus"/>
    <property type="evidence" value="ECO:0007669"/>
    <property type="project" value="UniProtKB-SubCell"/>
</dbReference>
<dbReference type="PANTHER" id="PTHR24324">
    <property type="entry name" value="HOMEOBOX PROTEIN HHEX"/>
    <property type="match status" value="1"/>
</dbReference>
<dbReference type="Pfam" id="PF00046">
    <property type="entry name" value="Homeodomain"/>
    <property type="match status" value="1"/>
</dbReference>
<dbReference type="GO" id="GO:0030154">
    <property type="term" value="P:cell differentiation"/>
    <property type="evidence" value="ECO:0007669"/>
    <property type="project" value="TreeGrafter"/>
</dbReference>
<proteinExistence type="predicted"/>
<gene>
    <name evidence="9" type="ORF">CU098_008685</name>
</gene>
<name>A0A367JCP9_RHIST</name>
<evidence type="ECO:0000256" key="3">
    <source>
        <dbReference type="ARBA" id="ARBA00023155"/>
    </source>
</evidence>
<dbReference type="InterPro" id="IPR051000">
    <property type="entry name" value="Homeobox_DNA-bind_prot"/>
</dbReference>
<dbReference type="CDD" id="cd00086">
    <property type="entry name" value="homeodomain"/>
    <property type="match status" value="1"/>
</dbReference>
<keyword evidence="2 5" id="KW-0238">DNA-binding</keyword>
<evidence type="ECO:0000256" key="7">
    <source>
        <dbReference type="SAM" id="MobiDB-lite"/>
    </source>
</evidence>
<dbReference type="InterPro" id="IPR017970">
    <property type="entry name" value="Homeobox_CS"/>
</dbReference>
<evidence type="ECO:0000256" key="6">
    <source>
        <dbReference type="RuleBase" id="RU000682"/>
    </source>
</evidence>
<dbReference type="Gene3D" id="1.10.10.60">
    <property type="entry name" value="Homeodomain-like"/>
    <property type="match status" value="1"/>
</dbReference>
<keyword evidence="10" id="KW-1185">Reference proteome</keyword>
<dbReference type="GO" id="GO:0000978">
    <property type="term" value="F:RNA polymerase II cis-regulatory region sequence-specific DNA binding"/>
    <property type="evidence" value="ECO:0007669"/>
    <property type="project" value="TreeGrafter"/>
</dbReference>
<dbReference type="SMART" id="SM00389">
    <property type="entry name" value="HOX"/>
    <property type="match status" value="1"/>
</dbReference>
<evidence type="ECO:0000313" key="10">
    <source>
        <dbReference type="Proteomes" id="UP000253551"/>
    </source>
</evidence>
<comment type="subcellular location">
    <subcellularLocation>
        <location evidence="1 5 6">Nucleus</location>
    </subcellularLocation>
</comment>
<dbReference type="InterPro" id="IPR009057">
    <property type="entry name" value="Homeodomain-like_sf"/>
</dbReference>
<dbReference type="PROSITE" id="PS50071">
    <property type="entry name" value="HOMEOBOX_2"/>
    <property type="match status" value="1"/>
</dbReference>
<dbReference type="OrthoDB" id="6159439at2759"/>
<evidence type="ECO:0000259" key="8">
    <source>
        <dbReference type="PROSITE" id="PS50071"/>
    </source>
</evidence>
<keyword evidence="4 5" id="KW-0539">Nucleus</keyword>
<evidence type="ECO:0000256" key="4">
    <source>
        <dbReference type="ARBA" id="ARBA00023242"/>
    </source>
</evidence>
<reference evidence="9 10" key="1">
    <citation type="journal article" date="2018" name="G3 (Bethesda)">
        <title>Phylogenetic and Phylogenomic Definition of Rhizopus Species.</title>
        <authorList>
            <person name="Gryganskyi A.P."/>
            <person name="Golan J."/>
            <person name="Dolatabadi S."/>
            <person name="Mondo S."/>
            <person name="Robb S."/>
            <person name="Idnurm A."/>
            <person name="Muszewska A."/>
            <person name="Steczkiewicz K."/>
            <person name="Masonjones S."/>
            <person name="Liao H.L."/>
            <person name="Gajdeczka M.T."/>
            <person name="Anike F."/>
            <person name="Vuek A."/>
            <person name="Anishchenko I.M."/>
            <person name="Voigt K."/>
            <person name="de Hoog G.S."/>
            <person name="Smith M.E."/>
            <person name="Heitman J."/>
            <person name="Vilgalys R."/>
            <person name="Stajich J.E."/>
        </authorList>
    </citation>
    <scope>NUCLEOTIDE SEQUENCE [LARGE SCALE GENOMIC DNA]</scope>
    <source>
        <strain evidence="9 10">LSU 92-RS-03</strain>
    </source>
</reference>
<dbReference type="InterPro" id="IPR001356">
    <property type="entry name" value="HD"/>
</dbReference>
<dbReference type="EMBL" id="PJQM01003662">
    <property type="protein sequence ID" value="RCH87713.1"/>
    <property type="molecule type" value="Genomic_DNA"/>
</dbReference>
<evidence type="ECO:0000256" key="2">
    <source>
        <dbReference type="ARBA" id="ARBA00023125"/>
    </source>
</evidence>
<keyword evidence="3 5" id="KW-0371">Homeobox</keyword>
<dbReference type="STRING" id="4846.A0A367JCP9"/>
<evidence type="ECO:0000256" key="5">
    <source>
        <dbReference type="PROSITE-ProRule" id="PRU00108"/>
    </source>
</evidence>
<organism evidence="9 10">
    <name type="scientific">Rhizopus stolonifer</name>
    <name type="common">Rhizopus nigricans</name>
    <dbReference type="NCBI Taxonomy" id="4846"/>
    <lineage>
        <taxon>Eukaryota</taxon>
        <taxon>Fungi</taxon>
        <taxon>Fungi incertae sedis</taxon>
        <taxon>Mucoromycota</taxon>
        <taxon>Mucoromycotina</taxon>
        <taxon>Mucoromycetes</taxon>
        <taxon>Mucorales</taxon>
        <taxon>Mucorineae</taxon>
        <taxon>Rhizopodaceae</taxon>
        <taxon>Rhizopus</taxon>
    </lineage>
</organism>